<evidence type="ECO:0000313" key="3">
    <source>
        <dbReference type="Proteomes" id="UP001620461"/>
    </source>
</evidence>
<proteinExistence type="predicted"/>
<keyword evidence="3" id="KW-1185">Reference proteome</keyword>
<dbReference type="RefSeq" id="WP_404543869.1">
    <property type="nucleotide sequence ID" value="NZ_JADIKJ010000001.1"/>
</dbReference>
<evidence type="ECO:0000256" key="1">
    <source>
        <dbReference type="SAM" id="SignalP"/>
    </source>
</evidence>
<dbReference type="Proteomes" id="UP001620461">
    <property type="component" value="Unassembled WGS sequence"/>
</dbReference>
<protein>
    <submittedName>
        <fullName evidence="2">Uncharacterized protein</fullName>
    </submittedName>
</protein>
<keyword evidence="1" id="KW-0732">Signal</keyword>
<evidence type="ECO:0000313" key="2">
    <source>
        <dbReference type="EMBL" id="MFK2898816.1"/>
    </source>
</evidence>
<dbReference type="EMBL" id="JADIKJ010000001">
    <property type="protein sequence ID" value="MFK2898816.1"/>
    <property type="molecule type" value="Genomic_DNA"/>
</dbReference>
<feature type="chain" id="PRO_5047031949" evidence="1">
    <location>
        <begin position="31"/>
        <end position="260"/>
    </location>
</feature>
<reference evidence="2 3" key="1">
    <citation type="submission" date="2020-10" db="EMBL/GenBank/DDBJ databases">
        <title>Phylogeny of dyella-like bacteria.</title>
        <authorList>
            <person name="Fu J."/>
        </authorList>
    </citation>
    <scope>NUCLEOTIDE SEQUENCE [LARGE SCALE GENOMIC DNA]</scope>
    <source>
        <strain evidence="2 3">JP1</strain>
    </source>
</reference>
<sequence length="260" mass="26733">MQDCRQYVAACCRGTTVAALLVAGPIAALAQATPAGIANGAIPSPSLGAHTLLTQSEGLGASPAVTAPLTTQPHGSSLIVFNGGYSSNAAGPRDRYGNRWKQLGNDVPFGNGYGDRFNVKAYVALDAKGGPGHTVSFAKDGNATGEISIPFIEIRHAGVLRDVSQNYAPTGLQLTSGNVTTTGPATLIAVWWGDGGVKRMTAVPNNGFAVIESYLTLPDNSGVQCAVAYKQVAAAGTYNVSWTGAPVQGAILWLLAFQSK</sequence>
<feature type="signal peptide" evidence="1">
    <location>
        <begin position="1"/>
        <end position="30"/>
    </location>
</feature>
<organism evidence="2 3">
    <name type="scientific">Dyella jejuensis</name>
    <dbReference type="NCBI Taxonomy" id="1432009"/>
    <lineage>
        <taxon>Bacteria</taxon>
        <taxon>Pseudomonadati</taxon>
        <taxon>Pseudomonadota</taxon>
        <taxon>Gammaproteobacteria</taxon>
        <taxon>Lysobacterales</taxon>
        <taxon>Rhodanobacteraceae</taxon>
        <taxon>Dyella</taxon>
    </lineage>
</organism>
<gene>
    <name evidence="2" type="ORF">ISP15_00505</name>
</gene>
<name>A0ABW8JCK6_9GAMM</name>
<accession>A0ABW8JCK6</accession>
<comment type="caution">
    <text evidence="2">The sequence shown here is derived from an EMBL/GenBank/DDBJ whole genome shotgun (WGS) entry which is preliminary data.</text>
</comment>